<gene>
    <name evidence="3" type="ORF">NM125_00285</name>
</gene>
<evidence type="ECO:0000313" key="4">
    <source>
        <dbReference type="Proteomes" id="UP001139125"/>
    </source>
</evidence>
<dbReference type="Gene3D" id="3.40.50.300">
    <property type="entry name" value="P-loop containing nucleotide triphosphate hydrolases"/>
    <property type="match status" value="1"/>
</dbReference>
<dbReference type="EMBL" id="JANDBC010000001">
    <property type="protein sequence ID" value="MCP9290009.1"/>
    <property type="molecule type" value="Genomic_DNA"/>
</dbReference>
<comment type="caution">
    <text evidence="3">The sequence shown here is derived from an EMBL/GenBank/DDBJ whole genome shotgun (WGS) entry which is preliminary data.</text>
</comment>
<name>A0A9X2REY2_9BACT</name>
<dbReference type="Proteomes" id="UP001139125">
    <property type="component" value="Unassembled WGS sequence"/>
</dbReference>
<dbReference type="Gene3D" id="3.30.420.280">
    <property type="match status" value="1"/>
</dbReference>
<dbReference type="InterPro" id="IPR052380">
    <property type="entry name" value="Viral_DNA_packaging_terminase"/>
</dbReference>
<protein>
    <submittedName>
        <fullName evidence="3">Phage terminase large subunit</fullName>
    </submittedName>
</protein>
<proteinExistence type="predicted"/>
<dbReference type="InterPro" id="IPR027417">
    <property type="entry name" value="P-loop_NTPase"/>
</dbReference>
<dbReference type="PANTHER" id="PTHR39184">
    <property type="match status" value="1"/>
</dbReference>
<evidence type="ECO:0000313" key="3">
    <source>
        <dbReference type="EMBL" id="MCP9290009.1"/>
    </source>
</evidence>
<reference evidence="3" key="1">
    <citation type="submission" date="2022-06" db="EMBL/GenBank/DDBJ databases">
        <title>Gracilimonas sp. CAU 1638 isolated from sea sediment.</title>
        <authorList>
            <person name="Kim W."/>
        </authorList>
    </citation>
    <scope>NUCLEOTIDE SEQUENCE</scope>
    <source>
        <strain evidence="3">CAU 1638</strain>
    </source>
</reference>
<accession>A0A9X2REY2</accession>
<dbReference type="AlphaFoldDB" id="A0A9X2REY2"/>
<sequence>MPYGSNLELMLAQEEEVCLSGPAGTGKSRACLEKLDFIANQYPGSRQLIVRKTRTSLNESGLVTYEEKVLPANSLINEGADRPNRQKYDYPNGSVIVIGGMDKATRIMSTEYDVIYVQEAIELTEEDWENLTTRLRNNIVPYQQIISDTNPGVPTHWLKKRCNEGRCRMIYASHKDNPVLYNPDLKEYTDKGKIYISRLGNLTGARRERLKDGKWVGSEGLVFSNYDERIHLIDRFDIPADWRRVRGIDFGFTNPFVCQWWAIDPDGRMYLYREIYKTKRVVNEHAKHINKLSEGERIEITICDHDAEDRAQLEKAGIRTKPAYKAVSLGIQNIQERLKVQPDGKPRIFILRDSLVELDRELEESKKPTCTAEEMTSYSWPKSADGKNDKEEPIKEYDHGCDDMRYVAAHLDKIGQVSQQTKGGAQVTL</sequence>
<dbReference type="Pfam" id="PF04466">
    <property type="entry name" value="Terminase_3"/>
    <property type="match status" value="1"/>
</dbReference>
<feature type="domain" description="Phage terminase large subunit N-terminal" evidence="2">
    <location>
        <begin position="20"/>
        <end position="190"/>
    </location>
</feature>
<dbReference type="RefSeq" id="WP_255131688.1">
    <property type="nucleotide sequence ID" value="NZ_JANDBC010000001.1"/>
</dbReference>
<feature type="compositionally biased region" description="Basic and acidic residues" evidence="1">
    <location>
        <begin position="384"/>
        <end position="396"/>
    </location>
</feature>
<keyword evidence="4" id="KW-1185">Reference proteome</keyword>
<feature type="region of interest" description="Disordered" evidence="1">
    <location>
        <begin position="364"/>
        <end position="396"/>
    </location>
</feature>
<dbReference type="InterPro" id="IPR035412">
    <property type="entry name" value="Terminase_L_N"/>
</dbReference>
<evidence type="ECO:0000259" key="2">
    <source>
        <dbReference type="Pfam" id="PF04466"/>
    </source>
</evidence>
<evidence type="ECO:0000256" key="1">
    <source>
        <dbReference type="SAM" id="MobiDB-lite"/>
    </source>
</evidence>
<organism evidence="3 4">
    <name type="scientific">Gracilimonas sediminicola</name>
    <dbReference type="NCBI Taxonomy" id="2952158"/>
    <lineage>
        <taxon>Bacteria</taxon>
        <taxon>Pseudomonadati</taxon>
        <taxon>Balneolota</taxon>
        <taxon>Balneolia</taxon>
        <taxon>Balneolales</taxon>
        <taxon>Balneolaceae</taxon>
        <taxon>Gracilimonas</taxon>
    </lineage>
</organism>
<dbReference type="PANTHER" id="PTHR39184:SF1">
    <property type="entry name" value="PBSX PHAGE TERMINASE LARGE SUBUNIT"/>
    <property type="match status" value="1"/>
</dbReference>